<evidence type="ECO:0000256" key="5">
    <source>
        <dbReference type="ARBA" id="ARBA00062515"/>
    </source>
</evidence>
<evidence type="ECO:0000256" key="4">
    <source>
        <dbReference type="ARBA" id="ARBA00022729"/>
    </source>
</evidence>
<dbReference type="CDD" id="cd13539">
    <property type="entry name" value="PBP2_AvModA"/>
    <property type="match status" value="1"/>
</dbReference>
<gene>
    <name evidence="7" type="primary">modA</name>
    <name evidence="7" type="ORF">IPN91_14500</name>
</gene>
<evidence type="ECO:0000256" key="2">
    <source>
        <dbReference type="ARBA" id="ARBA00022505"/>
    </source>
</evidence>
<evidence type="ECO:0000256" key="6">
    <source>
        <dbReference type="PIRSR" id="PIRSR004846-1"/>
    </source>
</evidence>
<dbReference type="GO" id="GO:0046872">
    <property type="term" value="F:metal ion binding"/>
    <property type="evidence" value="ECO:0007669"/>
    <property type="project" value="UniProtKB-KW"/>
</dbReference>
<feature type="binding site" evidence="6">
    <location>
        <position position="58"/>
    </location>
    <ligand>
        <name>molybdate</name>
        <dbReference type="ChEBI" id="CHEBI:36264"/>
    </ligand>
</feature>
<accession>A0A936F4W7</accession>
<comment type="caution">
    <text evidence="7">The sequence shown here is derived from an EMBL/GenBank/DDBJ whole genome shotgun (WGS) entry which is preliminary data.</text>
</comment>
<dbReference type="NCBIfam" id="TIGR01256">
    <property type="entry name" value="modA"/>
    <property type="match status" value="1"/>
</dbReference>
<dbReference type="GO" id="GO:0015689">
    <property type="term" value="P:molybdate ion transport"/>
    <property type="evidence" value="ECO:0007669"/>
    <property type="project" value="InterPro"/>
</dbReference>
<evidence type="ECO:0000313" key="8">
    <source>
        <dbReference type="Proteomes" id="UP000709959"/>
    </source>
</evidence>
<protein>
    <submittedName>
        <fullName evidence="7">Molybdate ABC transporter substrate-binding protein</fullName>
    </submittedName>
</protein>
<dbReference type="PANTHER" id="PTHR30632">
    <property type="entry name" value="MOLYBDATE-BINDING PERIPLASMIC PROTEIN"/>
    <property type="match status" value="1"/>
</dbReference>
<dbReference type="Gene3D" id="3.40.190.10">
    <property type="entry name" value="Periplasmic binding protein-like II"/>
    <property type="match status" value="2"/>
</dbReference>
<evidence type="ECO:0000256" key="3">
    <source>
        <dbReference type="ARBA" id="ARBA00022723"/>
    </source>
</evidence>
<dbReference type="InterPro" id="IPR005950">
    <property type="entry name" value="ModA"/>
</dbReference>
<comment type="subunit">
    <text evidence="5">The complex is composed of two ATP-binding proteins (ModC), two transmembrane proteins (ModB) and a solute-binding protein (ModA).</text>
</comment>
<dbReference type="PANTHER" id="PTHR30632:SF14">
    <property type="entry name" value="TUNGSTATE_MOLYBDATE_CHROMATE-BINDING PROTEIN MODA"/>
    <property type="match status" value="1"/>
</dbReference>
<dbReference type="EMBL" id="JADKCH010000032">
    <property type="protein sequence ID" value="MBK8573790.1"/>
    <property type="molecule type" value="Genomic_DNA"/>
</dbReference>
<dbReference type="PIRSF" id="PIRSF004846">
    <property type="entry name" value="ModA"/>
    <property type="match status" value="1"/>
</dbReference>
<dbReference type="GO" id="GO:0030973">
    <property type="term" value="F:molybdate ion binding"/>
    <property type="evidence" value="ECO:0007669"/>
    <property type="project" value="InterPro"/>
</dbReference>
<dbReference type="InterPro" id="IPR050682">
    <property type="entry name" value="ModA/WtpA"/>
</dbReference>
<proteinExistence type="inferred from homology"/>
<evidence type="ECO:0000313" key="7">
    <source>
        <dbReference type="EMBL" id="MBK8573790.1"/>
    </source>
</evidence>
<name>A0A936F4W7_9BACT</name>
<dbReference type="InterPro" id="IPR044084">
    <property type="entry name" value="AvModA-like_subst-bd"/>
</dbReference>
<reference evidence="7 8" key="1">
    <citation type="submission" date="2020-10" db="EMBL/GenBank/DDBJ databases">
        <title>Connecting structure to function with the recovery of over 1000 high-quality activated sludge metagenome-assembled genomes encoding full-length rRNA genes using long-read sequencing.</title>
        <authorList>
            <person name="Singleton C.M."/>
            <person name="Petriglieri F."/>
            <person name="Kristensen J.M."/>
            <person name="Kirkegaard R.H."/>
            <person name="Michaelsen T.Y."/>
            <person name="Andersen M.H."/>
            <person name="Karst S.M."/>
            <person name="Dueholm M.S."/>
            <person name="Nielsen P.H."/>
            <person name="Albertsen M."/>
        </authorList>
    </citation>
    <scope>NUCLEOTIDE SEQUENCE [LARGE SCALE GENOMIC DNA]</scope>
    <source>
        <strain evidence="7">OdNE_18-Q3-R46-58_MAXAC.008</strain>
    </source>
</reference>
<sequence>MSHFRTLLLCLMALVGRSESPRLAIAAAADLQFALVEVKAAFAKAHPGVEVAITYGSSGNFYAQLLNKAPFDLFLSADLTYPKKLVEAGVADGATEFLYSRGHLVLWVPKASPIPVEQLGMKALLHPAAKKVAIANPRVAPYGRAAEAALAKLGMLEALQPRLVFGENIAQTAQFVQTGAADIGILALSLAKAPVMAAAGRFWALPEDAHPPLDQGGVILNHARNRADALAFRAFLQSPPAVEILRRYGFVVAAR</sequence>
<evidence type="ECO:0000256" key="1">
    <source>
        <dbReference type="ARBA" id="ARBA00009175"/>
    </source>
</evidence>
<keyword evidence="2 6" id="KW-0500">Molybdenum</keyword>
<feature type="binding site" evidence="6">
    <location>
        <position position="169"/>
    </location>
    <ligand>
        <name>molybdate</name>
        <dbReference type="ChEBI" id="CHEBI:36264"/>
    </ligand>
</feature>
<dbReference type="Pfam" id="PF13531">
    <property type="entry name" value="SBP_bac_11"/>
    <property type="match status" value="1"/>
</dbReference>
<keyword evidence="3 6" id="KW-0479">Metal-binding</keyword>
<comment type="similarity">
    <text evidence="1">Belongs to the bacterial solute-binding protein ModA family.</text>
</comment>
<dbReference type="GO" id="GO:1901359">
    <property type="term" value="F:tungstate binding"/>
    <property type="evidence" value="ECO:0007669"/>
    <property type="project" value="UniProtKB-ARBA"/>
</dbReference>
<keyword evidence="4" id="KW-0732">Signal</keyword>
<organism evidence="7 8">
    <name type="scientific">Candidatus Geothrix odensensis</name>
    <dbReference type="NCBI Taxonomy" id="2954440"/>
    <lineage>
        <taxon>Bacteria</taxon>
        <taxon>Pseudomonadati</taxon>
        <taxon>Acidobacteriota</taxon>
        <taxon>Holophagae</taxon>
        <taxon>Holophagales</taxon>
        <taxon>Holophagaceae</taxon>
        <taxon>Geothrix</taxon>
    </lineage>
</organism>
<dbReference type="SUPFAM" id="SSF53850">
    <property type="entry name" value="Periplasmic binding protein-like II"/>
    <property type="match status" value="1"/>
</dbReference>
<dbReference type="Proteomes" id="UP000709959">
    <property type="component" value="Unassembled WGS sequence"/>
</dbReference>
<dbReference type="FunFam" id="3.40.190.10:FF:000035">
    <property type="entry name" value="Molybdate ABC transporter substrate-binding protein"/>
    <property type="match status" value="1"/>
</dbReference>
<dbReference type="AlphaFoldDB" id="A0A936F4W7"/>